<dbReference type="AlphaFoldDB" id="A0A438DTD9"/>
<evidence type="ECO:0000313" key="2">
    <source>
        <dbReference type="Proteomes" id="UP000288805"/>
    </source>
</evidence>
<sequence>MLLSQEKYLTDILRKVKMVIAEAFSTPMVGGLRLSAHQGEPIPDPKLYRSIVGALQYATITRPEISYSVNKVSQFMHNPLNSHWQAVKLILRYLNGTLHHGLYFSKPSHLSLEGIAERTMSSTTSNTNHLV</sequence>
<evidence type="ECO:0000313" key="1">
    <source>
        <dbReference type="EMBL" id="RVW38759.1"/>
    </source>
</evidence>
<organism evidence="1 2">
    <name type="scientific">Vitis vinifera</name>
    <name type="common">Grape</name>
    <dbReference type="NCBI Taxonomy" id="29760"/>
    <lineage>
        <taxon>Eukaryota</taxon>
        <taxon>Viridiplantae</taxon>
        <taxon>Streptophyta</taxon>
        <taxon>Embryophyta</taxon>
        <taxon>Tracheophyta</taxon>
        <taxon>Spermatophyta</taxon>
        <taxon>Magnoliopsida</taxon>
        <taxon>eudicotyledons</taxon>
        <taxon>Gunneridae</taxon>
        <taxon>Pentapetalae</taxon>
        <taxon>rosids</taxon>
        <taxon>Vitales</taxon>
        <taxon>Vitaceae</taxon>
        <taxon>Viteae</taxon>
        <taxon>Vitis</taxon>
    </lineage>
</organism>
<proteinExistence type="predicted"/>
<dbReference type="EMBL" id="QGNW01001500">
    <property type="protein sequence ID" value="RVW38759.1"/>
    <property type="molecule type" value="Genomic_DNA"/>
</dbReference>
<comment type="caution">
    <text evidence="1">The sequence shown here is derived from an EMBL/GenBank/DDBJ whole genome shotgun (WGS) entry which is preliminary data.</text>
</comment>
<name>A0A438DTD9_VITVI</name>
<dbReference type="Proteomes" id="UP000288805">
    <property type="component" value="Unassembled WGS sequence"/>
</dbReference>
<accession>A0A438DTD9</accession>
<dbReference type="PANTHER" id="PTHR11439:SF467">
    <property type="entry name" value="INTEGRASE CATALYTIC DOMAIN-CONTAINING PROTEIN"/>
    <property type="match status" value="1"/>
</dbReference>
<gene>
    <name evidence="1" type="primary">RE2_721</name>
    <name evidence="1" type="ORF">CK203_074238</name>
</gene>
<dbReference type="PANTHER" id="PTHR11439">
    <property type="entry name" value="GAG-POL-RELATED RETROTRANSPOSON"/>
    <property type="match status" value="1"/>
</dbReference>
<protein>
    <submittedName>
        <fullName evidence="1">Retrovirus-related Pol polyprotein from transposon RE2</fullName>
    </submittedName>
</protein>
<reference evidence="1 2" key="1">
    <citation type="journal article" date="2018" name="PLoS Genet.">
        <title>Population sequencing reveals clonal diversity and ancestral inbreeding in the grapevine cultivar Chardonnay.</title>
        <authorList>
            <person name="Roach M.J."/>
            <person name="Johnson D.L."/>
            <person name="Bohlmann J."/>
            <person name="van Vuuren H.J."/>
            <person name="Jones S.J."/>
            <person name="Pretorius I.S."/>
            <person name="Schmidt S.A."/>
            <person name="Borneman A.R."/>
        </authorList>
    </citation>
    <scope>NUCLEOTIDE SEQUENCE [LARGE SCALE GENOMIC DNA]</scope>
    <source>
        <strain evidence="2">cv. Chardonnay</strain>
        <tissue evidence="1">Leaf</tissue>
    </source>
</reference>